<evidence type="ECO:0000256" key="7">
    <source>
        <dbReference type="SAM" id="MobiDB-lite"/>
    </source>
</evidence>
<keyword evidence="3 6" id="KW-0808">Transferase</keyword>
<organism evidence="8">
    <name type="scientific">uncultured Anaerotruncus sp</name>
    <dbReference type="NCBI Taxonomy" id="905011"/>
    <lineage>
        <taxon>Bacteria</taxon>
        <taxon>Bacillati</taxon>
        <taxon>Bacillota</taxon>
        <taxon>Clostridia</taxon>
        <taxon>Eubacteriales</taxon>
        <taxon>Oscillospiraceae</taxon>
        <taxon>Anaerotruncus</taxon>
        <taxon>environmental samples</taxon>
    </lineage>
</organism>
<dbReference type="AlphaFoldDB" id="A0A6N2RVG9"/>
<evidence type="ECO:0000256" key="6">
    <source>
        <dbReference type="PROSITE-ProRule" id="PRU01016"/>
    </source>
</evidence>
<dbReference type="Pfam" id="PF00145">
    <property type="entry name" value="DNA_methylase"/>
    <property type="match status" value="2"/>
</dbReference>
<evidence type="ECO:0000256" key="3">
    <source>
        <dbReference type="ARBA" id="ARBA00022679"/>
    </source>
</evidence>
<dbReference type="GO" id="GO:0003886">
    <property type="term" value="F:DNA (cytosine-5-)-methyltransferase activity"/>
    <property type="evidence" value="ECO:0007669"/>
    <property type="project" value="UniProtKB-EC"/>
</dbReference>
<dbReference type="InterPro" id="IPR029063">
    <property type="entry name" value="SAM-dependent_MTases_sf"/>
</dbReference>
<dbReference type="PANTHER" id="PTHR10629:SF52">
    <property type="entry name" value="DNA (CYTOSINE-5)-METHYLTRANSFERASE 1"/>
    <property type="match status" value="1"/>
</dbReference>
<dbReference type="SUPFAM" id="SSF53335">
    <property type="entry name" value="S-adenosyl-L-methionine-dependent methyltransferases"/>
    <property type="match status" value="1"/>
</dbReference>
<feature type="region of interest" description="Disordered" evidence="7">
    <location>
        <begin position="174"/>
        <end position="201"/>
    </location>
</feature>
<evidence type="ECO:0000313" key="8">
    <source>
        <dbReference type="EMBL" id="VYS84518.1"/>
    </source>
</evidence>
<dbReference type="InterPro" id="IPR050390">
    <property type="entry name" value="C5-Methyltransferase"/>
</dbReference>
<dbReference type="InterPro" id="IPR018117">
    <property type="entry name" value="C5_DNA_meth_AS"/>
</dbReference>
<keyword evidence="5" id="KW-0680">Restriction system</keyword>
<keyword evidence="4 6" id="KW-0949">S-adenosyl-L-methionine</keyword>
<dbReference type="Gene3D" id="3.40.50.150">
    <property type="entry name" value="Vaccinia Virus protein VP39"/>
    <property type="match status" value="1"/>
</dbReference>
<dbReference type="PANTHER" id="PTHR10629">
    <property type="entry name" value="CYTOSINE-SPECIFIC METHYLTRANSFERASE"/>
    <property type="match status" value="1"/>
</dbReference>
<dbReference type="PROSITE" id="PS51679">
    <property type="entry name" value="SAM_MT_C5"/>
    <property type="match status" value="1"/>
</dbReference>
<dbReference type="GO" id="GO:0032259">
    <property type="term" value="P:methylation"/>
    <property type="evidence" value="ECO:0007669"/>
    <property type="project" value="UniProtKB-KW"/>
</dbReference>
<protein>
    <recommendedName>
        <fullName evidence="1">DNA (cytosine-5-)-methyltransferase</fullName>
        <ecNumber evidence="1">2.1.1.37</ecNumber>
    </recommendedName>
</protein>
<evidence type="ECO:0000256" key="1">
    <source>
        <dbReference type="ARBA" id="ARBA00011975"/>
    </source>
</evidence>
<dbReference type="GO" id="GO:0044027">
    <property type="term" value="P:negative regulation of gene expression via chromosomal CpG island methylation"/>
    <property type="evidence" value="ECO:0007669"/>
    <property type="project" value="TreeGrafter"/>
</dbReference>
<feature type="compositionally biased region" description="Low complexity" evidence="7">
    <location>
        <begin position="185"/>
        <end position="201"/>
    </location>
</feature>
<dbReference type="Gene3D" id="3.90.120.30">
    <property type="match status" value="1"/>
</dbReference>
<evidence type="ECO:0000256" key="2">
    <source>
        <dbReference type="ARBA" id="ARBA00022603"/>
    </source>
</evidence>
<dbReference type="GO" id="GO:0003677">
    <property type="term" value="F:DNA binding"/>
    <property type="evidence" value="ECO:0007669"/>
    <property type="project" value="TreeGrafter"/>
</dbReference>
<keyword evidence="2 6" id="KW-0489">Methyltransferase</keyword>
<evidence type="ECO:0000256" key="4">
    <source>
        <dbReference type="ARBA" id="ARBA00022691"/>
    </source>
</evidence>
<reference evidence="8" key="1">
    <citation type="submission" date="2019-11" db="EMBL/GenBank/DDBJ databases">
        <authorList>
            <person name="Feng L."/>
        </authorList>
    </citation>
    <scope>NUCLEOTIDE SEQUENCE</scope>
    <source>
        <strain evidence="8">AundefinedLFYP135</strain>
    </source>
</reference>
<dbReference type="EMBL" id="CACRSL010000003">
    <property type="protein sequence ID" value="VYS84518.1"/>
    <property type="molecule type" value="Genomic_DNA"/>
</dbReference>
<dbReference type="PROSITE" id="PS00094">
    <property type="entry name" value="C5_MTASE_1"/>
    <property type="match status" value="1"/>
</dbReference>
<dbReference type="GO" id="GO:0009307">
    <property type="term" value="P:DNA restriction-modification system"/>
    <property type="evidence" value="ECO:0007669"/>
    <property type="project" value="UniProtKB-KW"/>
</dbReference>
<gene>
    <name evidence="8" type="primary">ydiP</name>
    <name evidence="8" type="ORF">AULFYP135_00605</name>
</gene>
<proteinExistence type="inferred from homology"/>
<accession>A0A6N2RVG9</accession>
<feature type="active site" evidence="6">
    <location>
        <position position="27"/>
    </location>
</feature>
<sequence length="566" mass="60201">MLHVGDITKLNGAELPPVDIITGGSPCQDLSVAGARAGLAGERSGLFMEQIRVVKEMRDADERRDRTAHTVRPRYMCWENVPGAFSSAGGEDFRIVLEEIVRIKDGSCSVPRPDSGRWESAGAIILGNQFSLAWRVMDAQFWGVAQRRKRIFLVADFAGRSAIQILFEQDRLPGYPAPGGGPGQGTPASAPGSPASPGRAGPIGFDGYNGDLTGEKAATLGVNCGMSTGRNGVITAFATNQRDEVRDLHDVAAALTAQPGMKQQTFVAGITAKGNGDCFLSEERHTSLSGGGGMPGQGYPAIFTAGFSAGQGSAAGGIGFQTECSPTLKASESGSNMVPSILCLNDQGGSVMACSEDVAGTLRAQEHGHQPLIVDKRSDEMMPALYENHGIDARYTGPHTVAPTMSARYGTGGNNVPLIAQGSEPCQESSHAIFSRQRVDVFREDAVASTQSARQHKDATDLVMDVAGLDCRNGRENGDLCGTLQQGTTGSSLNSIHPVRTGRLIRRLTPLECERLQGFPDHWTELPDASDSARYKALGNSVAIPCVDFVLRGIAYFLRWKEENHP</sequence>
<evidence type="ECO:0000256" key="5">
    <source>
        <dbReference type="ARBA" id="ARBA00022747"/>
    </source>
</evidence>
<dbReference type="EC" id="2.1.1.37" evidence="1"/>
<name>A0A6N2RVG9_9FIRM</name>
<comment type="similarity">
    <text evidence="6">Belongs to the class I-like SAM-binding methyltransferase superfamily. C5-methyltransferase family.</text>
</comment>
<dbReference type="InterPro" id="IPR001525">
    <property type="entry name" value="C5_MeTfrase"/>
</dbReference>